<organism evidence="1">
    <name type="scientific">Anguilla anguilla</name>
    <name type="common">European freshwater eel</name>
    <name type="synonym">Muraena anguilla</name>
    <dbReference type="NCBI Taxonomy" id="7936"/>
    <lineage>
        <taxon>Eukaryota</taxon>
        <taxon>Metazoa</taxon>
        <taxon>Chordata</taxon>
        <taxon>Craniata</taxon>
        <taxon>Vertebrata</taxon>
        <taxon>Euteleostomi</taxon>
        <taxon>Actinopterygii</taxon>
        <taxon>Neopterygii</taxon>
        <taxon>Teleostei</taxon>
        <taxon>Anguilliformes</taxon>
        <taxon>Anguillidae</taxon>
        <taxon>Anguilla</taxon>
    </lineage>
</organism>
<sequence length="32" mass="3746">MHVMDSVILITMNQRETLYLFVSSQNHNSHIS</sequence>
<name>A0A0E9U0C7_ANGAN</name>
<protein>
    <submittedName>
        <fullName evidence="1">Uncharacterized protein</fullName>
    </submittedName>
</protein>
<evidence type="ECO:0000313" key="1">
    <source>
        <dbReference type="EMBL" id="JAH59226.1"/>
    </source>
</evidence>
<accession>A0A0E9U0C7</accession>
<proteinExistence type="predicted"/>
<reference evidence="1" key="1">
    <citation type="submission" date="2014-11" db="EMBL/GenBank/DDBJ databases">
        <authorList>
            <person name="Amaro Gonzalez C."/>
        </authorList>
    </citation>
    <scope>NUCLEOTIDE SEQUENCE</scope>
</reference>
<dbReference type="EMBL" id="GBXM01049351">
    <property type="protein sequence ID" value="JAH59226.1"/>
    <property type="molecule type" value="Transcribed_RNA"/>
</dbReference>
<dbReference type="AlphaFoldDB" id="A0A0E9U0C7"/>
<reference evidence="1" key="2">
    <citation type="journal article" date="2015" name="Fish Shellfish Immunol.">
        <title>Early steps in the European eel (Anguilla anguilla)-Vibrio vulnificus interaction in the gills: Role of the RtxA13 toxin.</title>
        <authorList>
            <person name="Callol A."/>
            <person name="Pajuelo D."/>
            <person name="Ebbesson L."/>
            <person name="Teles M."/>
            <person name="MacKenzie S."/>
            <person name="Amaro C."/>
        </authorList>
    </citation>
    <scope>NUCLEOTIDE SEQUENCE</scope>
</reference>